<dbReference type="KEGG" id="pman:OU5_3910"/>
<evidence type="ECO:0000313" key="2">
    <source>
        <dbReference type="Proteomes" id="UP000026913"/>
    </source>
</evidence>
<accession>A0A024EDH2</accession>
<protein>
    <submittedName>
        <fullName evidence="1">Transketolase</fullName>
    </submittedName>
</protein>
<dbReference type="Proteomes" id="UP000026913">
    <property type="component" value="Chromosome"/>
</dbReference>
<organism evidence="1 2">
    <name type="scientific">Pseudomonas mandelii JR-1</name>
    <dbReference type="NCBI Taxonomy" id="1147786"/>
    <lineage>
        <taxon>Bacteria</taxon>
        <taxon>Pseudomonadati</taxon>
        <taxon>Pseudomonadota</taxon>
        <taxon>Gammaproteobacteria</taxon>
        <taxon>Pseudomonadales</taxon>
        <taxon>Pseudomonadaceae</taxon>
        <taxon>Pseudomonas</taxon>
    </lineage>
</organism>
<dbReference type="AlphaFoldDB" id="A0A024EDH2"/>
<evidence type="ECO:0000313" key="1">
    <source>
        <dbReference type="EMBL" id="AHZ70989.1"/>
    </source>
</evidence>
<dbReference type="HOGENOM" id="CLU_3172194_0_0_6"/>
<gene>
    <name evidence="1" type="primary">tkt</name>
    <name evidence="1" type="ORF">OU5_3910</name>
</gene>
<reference evidence="1 2" key="1">
    <citation type="journal article" date="2012" name="J. Bacteriol.">
        <title>Genome sequence of cold-adapted Pseudomonas mandelii strain JR-1.</title>
        <authorList>
            <person name="Jang S.H."/>
            <person name="Kim J."/>
            <person name="Kim J."/>
            <person name="Hong S."/>
            <person name="Lee C."/>
        </authorList>
    </citation>
    <scope>NUCLEOTIDE SEQUENCE [LARGE SCALE GENOMIC DNA]</scope>
    <source>
        <strain evidence="1 2">JR-1</strain>
    </source>
</reference>
<dbReference type="EMBL" id="CP005960">
    <property type="protein sequence ID" value="AHZ70989.1"/>
    <property type="molecule type" value="Genomic_DNA"/>
</dbReference>
<sequence length="47" mass="5360">MNKTKRKKGEHFPSPTRLGAMTDSHLEAFFQLLTAVSTDETFLQFVC</sequence>
<name>A0A024EDH2_9PSED</name>
<proteinExistence type="predicted"/>